<gene>
    <name evidence="2" type="ORF">OP10G_1960</name>
</gene>
<organism evidence="2 3">
    <name type="scientific">Fimbriimonas ginsengisoli Gsoil 348</name>
    <dbReference type="NCBI Taxonomy" id="661478"/>
    <lineage>
        <taxon>Bacteria</taxon>
        <taxon>Bacillati</taxon>
        <taxon>Armatimonadota</taxon>
        <taxon>Fimbriimonadia</taxon>
        <taxon>Fimbriimonadales</taxon>
        <taxon>Fimbriimonadaceae</taxon>
        <taxon>Fimbriimonas</taxon>
    </lineage>
</organism>
<sequence length="429" mass="44283">MNAARTIGNEPIPDTNEARTKRVLSAFAAGPAGNAKGTKPAKSLDCGGQPPLLTSEPASARSTPAVKKTKSPSEPKEPRPPAPATVKQEAKQTKSNAKKSDAVAATPDKSLLQGAKPVGTKAGKARATSTVGPVSNASGPEAEKAKTVGRPRRVVDGMSAVSTTVGAVSAPKKPASKKPEGEVKPVPVVKKVRAVAEPNPGLTAREAEKNTKPKVSAPTPASAKVGSKPPTRGQGPTVKSSRRVADSPKDKVPIAAPKQGKARKTTPSSLPEPARSKAVEGKPKPVGKGSKAAKSPVSKRPAGLPHPQPPLPRPAQASGGGRGGSGSKAAAPKRKPRKKPEHAVLYIARGGSPRGAPDYEVPFPTRPQALAFLANQHGLTTEEVRKLAKGSSLRLKRQWHGSEACAVREIRMTPDEAQRALFGELSRGS</sequence>
<name>A0A068NP37_FIMGI</name>
<protein>
    <submittedName>
        <fullName evidence="2">Uncharacterized protein</fullName>
    </submittedName>
</protein>
<dbReference type="KEGG" id="fgi:OP10G_1960"/>
<keyword evidence="3" id="KW-1185">Reference proteome</keyword>
<evidence type="ECO:0000256" key="1">
    <source>
        <dbReference type="SAM" id="MobiDB-lite"/>
    </source>
</evidence>
<reference evidence="2 3" key="1">
    <citation type="journal article" date="2014" name="PLoS ONE">
        <title>The first complete genome sequence of the class fimbriimonadia in the phylum armatimonadetes.</title>
        <authorList>
            <person name="Hu Z.Y."/>
            <person name="Wang Y.Z."/>
            <person name="Im W.T."/>
            <person name="Wang S.Y."/>
            <person name="Zhao G.P."/>
            <person name="Zheng H.J."/>
            <person name="Quan Z.X."/>
        </authorList>
    </citation>
    <scope>NUCLEOTIDE SEQUENCE [LARGE SCALE GENOMIC DNA]</scope>
    <source>
        <strain evidence="2">Gsoil 348</strain>
    </source>
</reference>
<dbReference type="HOGENOM" id="CLU_638970_0_0_0"/>
<dbReference type="AlphaFoldDB" id="A0A068NP37"/>
<feature type="compositionally biased region" description="Basic residues" evidence="1">
    <location>
        <begin position="331"/>
        <end position="340"/>
    </location>
</feature>
<feature type="compositionally biased region" description="Polar residues" evidence="1">
    <location>
        <begin position="127"/>
        <end position="138"/>
    </location>
</feature>
<evidence type="ECO:0000313" key="2">
    <source>
        <dbReference type="EMBL" id="AIE85328.1"/>
    </source>
</evidence>
<feature type="compositionally biased region" description="Basic and acidic residues" evidence="1">
    <location>
        <begin position="243"/>
        <end position="252"/>
    </location>
</feature>
<proteinExistence type="predicted"/>
<feature type="compositionally biased region" description="Basic and acidic residues" evidence="1">
    <location>
        <begin position="274"/>
        <end position="283"/>
    </location>
</feature>
<evidence type="ECO:0000313" key="3">
    <source>
        <dbReference type="Proteomes" id="UP000027982"/>
    </source>
</evidence>
<dbReference type="STRING" id="661478.OP10G_1960"/>
<dbReference type="Proteomes" id="UP000027982">
    <property type="component" value="Chromosome"/>
</dbReference>
<feature type="region of interest" description="Disordered" evidence="1">
    <location>
        <begin position="1"/>
        <end position="342"/>
    </location>
</feature>
<feature type="compositionally biased region" description="Pro residues" evidence="1">
    <location>
        <begin position="304"/>
        <end position="313"/>
    </location>
</feature>
<accession>A0A068NP37</accession>
<dbReference type="EMBL" id="CP007139">
    <property type="protein sequence ID" value="AIE85328.1"/>
    <property type="molecule type" value="Genomic_DNA"/>
</dbReference>